<reference evidence="3" key="1">
    <citation type="journal article" date="2019" name="Int. J. Syst. Evol. Microbiol.">
        <title>The Global Catalogue of Microorganisms (GCM) 10K type strain sequencing project: providing services to taxonomists for standard genome sequencing and annotation.</title>
        <authorList>
            <consortium name="The Broad Institute Genomics Platform"/>
            <consortium name="The Broad Institute Genome Sequencing Center for Infectious Disease"/>
            <person name="Wu L."/>
            <person name="Ma J."/>
        </authorList>
    </citation>
    <scope>NUCLEOTIDE SEQUENCE [LARGE SCALE GENOMIC DNA]</scope>
    <source>
        <strain evidence="3">JCM 32226</strain>
    </source>
</reference>
<feature type="domain" description="DUF4382" evidence="1">
    <location>
        <begin position="28"/>
        <end position="206"/>
    </location>
</feature>
<organism evidence="2 3">
    <name type="scientific">Pseudaeromonas paramecii</name>
    <dbReference type="NCBI Taxonomy" id="2138166"/>
    <lineage>
        <taxon>Bacteria</taxon>
        <taxon>Pseudomonadati</taxon>
        <taxon>Pseudomonadota</taxon>
        <taxon>Gammaproteobacteria</taxon>
        <taxon>Aeromonadales</taxon>
        <taxon>Aeromonadaceae</taxon>
        <taxon>Pseudaeromonas</taxon>
    </lineage>
</organism>
<accession>A0ABP8QKT0</accession>
<dbReference type="Proteomes" id="UP001501321">
    <property type="component" value="Unassembled WGS sequence"/>
</dbReference>
<dbReference type="InterPro" id="IPR025491">
    <property type="entry name" value="DUF4382"/>
</dbReference>
<dbReference type="PROSITE" id="PS51257">
    <property type="entry name" value="PROKAR_LIPOPROTEIN"/>
    <property type="match status" value="1"/>
</dbReference>
<comment type="caution">
    <text evidence="2">The sequence shown here is derived from an EMBL/GenBank/DDBJ whole genome shotgun (WGS) entry which is preliminary data.</text>
</comment>
<evidence type="ECO:0000313" key="2">
    <source>
        <dbReference type="EMBL" id="GAA4503839.1"/>
    </source>
</evidence>
<dbReference type="RefSeq" id="WP_345014709.1">
    <property type="nucleotide sequence ID" value="NZ_BAABFC010000028.1"/>
</dbReference>
<proteinExistence type="predicted"/>
<evidence type="ECO:0000259" key="1">
    <source>
        <dbReference type="Pfam" id="PF14321"/>
    </source>
</evidence>
<dbReference type="Pfam" id="PF14321">
    <property type="entry name" value="DUF4382"/>
    <property type="match status" value="1"/>
</dbReference>
<sequence length="336" mass="35535">MNKPILSPIGLALLLAGCGGGGDNATATSQLSLTLSDAPVDGAKQVCIAVSALRLKAETEPDDHIWQPLDLLATGDDDGCLPTGYQIPLDDNGEPRFLYLDLLHYQNGLGHALLSGETIPSGNYEQLRLMVEDGRSHFLDGLTDDFPSSYVVDESDTVLPLEVPSSEVKLHGFTASADGVLSYQLEFNLRHAMVLPGHGQYYKLKPNGVRLLDATTLASLTGQVDDSLCDGDLSQAGVYLYPARDGSELAYLGMAQDTSSGGPSLTTLLTPASDSEAAHYRLDYIEPGSYDLQLVCNAATDAVPEEGESDNFVPVLGAGKLDLTLSGGSLTVDFTP</sequence>
<keyword evidence="3" id="KW-1185">Reference proteome</keyword>
<protein>
    <submittedName>
        <fullName evidence="2">DUF4382 domain-containing protein</fullName>
    </submittedName>
</protein>
<gene>
    <name evidence="2" type="ORF">GCM10023095_30690</name>
</gene>
<evidence type="ECO:0000313" key="3">
    <source>
        <dbReference type="Proteomes" id="UP001501321"/>
    </source>
</evidence>
<name>A0ABP8QKT0_9GAMM</name>
<dbReference type="EMBL" id="BAABFC010000028">
    <property type="protein sequence ID" value="GAA4503839.1"/>
    <property type="molecule type" value="Genomic_DNA"/>
</dbReference>